<dbReference type="GO" id="GO:0003700">
    <property type="term" value="F:DNA-binding transcription factor activity"/>
    <property type="evidence" value="ECO:0007669"/>
    <property type="project" value="InterPro"/>
</dbReference>
<organism evidence="2 3">
    <name type="scientific">Lithocarpus litseifolius</name>
    <dbReference type="NCBI Taxonomy" id="425828"/>
    <lineage>
        <taxon>Eukaryota</taxon>
        <taxon>Viridiplantae</taxon>
        <taxon>Streptophyta</taxon>
        <taxon>Embryophyta</taxon>
        <taxon>Tracheophyta</taxon>
        <taxon>Spermatophyta</taxon>
        <taxon>Magnoliopsida</taxon>
        <taxon>eudicotyledons</taxon>
        <taxon>Gunneridae</taxon>
        <taxon>Pentapetalae</taxon>
        <taxon>rosids</taxon>
        <taxon>fabids</taxon>
        <taxon>Fagales</taxon>
        <taxon>Fagaceae</taxon>
        <taxon>Lithocarpus</taxon>
    </lineage>
</organism>
<proteinExistence type="predicted"/>
<dbReference type="AlphaFoldDB" id="A0AAW2CHS4"/>
<sequence>MKDILERYHLHSNSLGKMDQPSLELQLENGNHVRLSKEVADKTNQLRQMRGEDLQGLNLDDILKLEKVLEAGLSHVLESKEEKIMNEISTLEKKMIMLSKGKRSRLVDSDIMIQEEGMSLDQSVTNVYSCNSGPPPEDDSSDTSLRLGSLQSELLIASVKLINDFRDIEGIHCCFCILYFATLTPKQSETIAYPNPNQPFIQSKVSQKRWDRVTEFPNGEALSRRFCVTQKGSSLKGKQPAHSDTSTGKKRKAIDAIMEMELSKKIHSDKDTDSRKTVESPDPFSMSKAVKILILYFLLHGPVRTAVGPHGSENRERFSRFSRFLFFQQILPEIKDLAGMHFGLFSDLKPKDL</sequence>
<evidence type="ECO:0000259" key="1">
    <source>
        <dbReference type="PROSITE" id="PS51297"/>
    </source>
</evidence>
<evidence type="ECO:0000313" key="3">
    <source>
        <dbReference type="Proteomes" id="UP001459277"/>
    </source>
</evidence>
<dbReference type="EMBL" id="JAZDWU010000007">
    <property type="protein sequence ID" value="KAK9997756.1"/>
    <property type="molecule type" value="Genomic_DNA"/>
</dbReference>
<evidence type="ECO:0000313" key="2">
    <source>
        <dbReference type="EMBL" id="KAK9997756.1"/>
    </source>
</evidence>
<keyword evidence="3" id="KW-1185">Reference proteome</keyword>
<reference evidence="2 3" key="1">
    <citation type="submission" date="2024-01" db="EMBL/GenBank/DDBJ databases">
        <title>A telomere-to-telomere, gap-free genome of sweet tea (Lithocarpus litseifolius).</title>
        <authorList>
            <person name="Zhou J."/>
        </authorList>
    </citation>
    <scope>NUCLEOTIDE SEQUENCE [LARGE SCALE GENOMIC DNA]</scope>
    <source>
        <strain evidence="2">Zhou-2022a</strain>
        <tissue evidence="2">Leaf</tissue>
    </source>
</reference>
<dbReference type="PROSITE" id="PS51297">
    <property type="entry name" value="K_BOX"/>
    <property type="match status" value="1"/>
</dbReference>
<dbReference type="Proteomes" id="UP001459277">
    <property type="component" value="Unassembled WGS sequence"/>
</dbReference>
<dbReference type="GO" id="GO:0005634">
    <property type="term" value="C:nucleus"/>
    <property type="evidence" value="ECO:0007669"/>
    <property type="project" value="InterPro"/>
</dbReference>
<dbReference type="Pfam" id="PF01486">
    <property type="entry name" value="K-box"/>
    <property type="match status" value="1"/>
</dbReference>
<dbReference type="InterPro" id="IPR002487">
    <property type="entry name" value="TF_Kbox"/>
</dbReference>
<accession>A0AAW2CHS4</accession>
<name>A0AAW2CHS4_9ROSI</name>
<protein>
    <recommendedName>
        <fullName evidence="1">K-box domain-containing protein</fullName>
    </recommendedName>
</protein>
<comment type="caution">
    <text evidence="2">The sequence shown here is derived from an EMBL/GenBank/DDBJ whole genome shotgun (WGS) entry which is preliminary data.</text>
</comment>
<gene>
    <name evidence="2" type="ORF">SO802_022442</name>
</gene>
<feature type="domain" description="K-box" evidence="1">
    <location>
        <begin position="25"/>
        <end position="119"/>
    </location>
</feature>